<feature type="transmembrane region" description="Helical" evidence="6">
    <location>
        <begin position="254"/>
        <end position="272"/>
    </location>
</feature>
<evidence type="ECO:0000256" key="4">
    <source>
        <dbReference type="ARBA" id="ARBA00022989"/>
    </source>
</evidence>
<feature type="transmembrane region" description="Helical" evidence="6">
    <location>
        <begin position="101"/>
        <end position="123"/>
    </location>
</feature>
<feature type="transmembrane region" description="Helical" evidence="6">
    <location>
        <begin position="345"/>
        <end position="363"/>
    </location>
</feature>
<reference evidence="8 9" key="1">
    <citation type="submission" date="2020-08" db="EMBL/GenBank/DDBJ databases">
        <title>Genomic Encyclopedia of Type Strains, Phase IV (KMG-IV): sequencing the most valuable type-strain genomes for metagenomic binning, comparative biology and taxonomic classification.</title>
        <authorList>
            <person name="Goeker M."/>
        </authorList>
    </citation>
    <scope>NUCLEOTIDE SEQUENCE [LARGE SCALE GENOMIC DNA]</scope>
    <source>
        <strain evidence="8 9">DSM 105074</strain>
    </source>
</reference>
<evidence type="ECO:0000313" key="9">
    <source>
        <dbReference type="Proteomes" id="UP000557307"/>
    </source>
</evidence>
<protein>
    <submittedName>
        <fullName evidence="8">Sugar phosphate permease</fullName>
    </submittedName>
</protein>
<evidence type="ECO:0000256" key="6">
    <source>
        <dbReference type="SAM" id="Phobius"/>
    </source>
</evidence>
<feature type="transmembrane region" description="Helical" evidence="6">
    <location>
        <begin position="375"/>
        <end position="396"/>
    </location>
</feature>
<evidence type="ECO:0000256" key="3">
    <source>
        <dbReference type="ARBA" id="ARBA00022692"/>
    </source>
</evidence>
<dbReference type="PROSITE" id="PS50850">
    <property type="entry name" value="MFS"/>
    <property type="match status" value="1"/>
</dbReference>
<dbReference type="GO" id="GO:0016020">
    <property type="term" value="C:membrane"/>
    <property type="evidence" value="ECO:0007669"/>
    <property type="project" value="UniProtKB-SubCell"/>
</dbReference>
<dbReference type="Pfam" id="PF07690">
    <property type="entry name" value="MFS_1"/>
    <property type="match status" value="1"/>
</dbReference>
<dbReference type="GO" id="GO:0022857">
    <property type="term" value="F:transmembrane transporter activity"/>
    <property type="evidence" value="ECO:0007669"/>
    <property type="project" value="InterPro"/>
</dbReference>
<feature type="domain" description="Major facilitator superfamily (MFS) profile" evidence="7">
    <location>
        <begin position="10"/>
        <end position="401"/>
    </location>
</feature>
<feature type="transmembrane region" description="Helical" evidence="6">
    <location>
        <begin position="308"/>
        <end position="324"/>
    </location>
</feature>
<keyword evidence="3 6" id="KW-0812">Transmembrane</keyword>
<proteinExistence type="predicted"/>
<comment type="subcellular location">
    <subcellularLocation>
        <location evidence="1">Membrane</location>
        <topology evidence="1">Multi-pass membrane protein</topology>
    </subcellularLocation>
</comment>
<dbReference type="InterPro" id="IPR044770">
    <property type="entry name" value="MFS_spinster-like"/>
</dbReference>
<feature type="transmembrane region" description="Helical" evidence="6">
    <location>
        <begin position="49"/>
        <end position="68"/>
    </location>
</feature>
<evidence type="ECO:0000256" key="2">
    <source>
        <dbReference type="ARBA" id="ARBA00022448"/>
    </source>
</evidence>
<organism evidence="8 9">
    <name type="scientific">Rhabdobacter roseus</name>
    <dbReference type="NCBI Taxonomy" id="1655419"/>
    <lineage>
        <taxon>Bacteria</taxon>
        <taxon>Pseudomonadati</taxon>
        <taxon>Bacteroidota</taxon>
        <taxon>Cytophagia</taxon>
        <taxon>Cytophagales</taxon>
        <taxon>Cytophagaceae</taxon>
        <taxon>Rhabdobacter</taxon>
    </lineage>
</organism>
<feature type="transmembrane region" description="Helical" evidence="6">
    <location>
        <begin position="166"/>
        <end position="184"/>
    </location>
</feature>
<dbReference type="PANTHER" id="PTHR23505:SF79">
    <property type="entry name" value="PROTEIN SPINSTER"/>
    <property type="match status" value="1"/>
</dbReference>
<dbReference type="EMBL" id="JACHGF010000003">
    <property type="protein sequence ID" value="MBB5284045.1"/>
    <property type="molecule type" value="Genomic_DNA"/>
</dbReference>
<keyword evidence="5 6" id="KW-0472">Membrane</keyword>
<dbReference type="Gene3D" id="1.20.1250.20">
    <property type="entry name" value="MFS general substrate transporter like domains"/>
    <property type="match status" value="2"/>
</dbReference>
<dbReference type="InterPro" id="IPR011701">
    <property type="entry name" value="MFS"/>
</dbReference>
<keyword evidence="4 6" id="KW-1133">Transmembrane helix</keyword>
<dbReference type="SUPFAM" id="SSF103473">
    <property type="entry name" value="MFS general substrate transporter"/>
    <property type="match status" value="1"/>
</dbReference>
<feature type="transmembrane region" description="Helical" evidence="6">
    <location>
        <begin position="75"/>
        <end position="95"/>
    </location>
</feature>
<dbReference type="InterPro" id="IPR020846">
    <property type="entry name" value="MFS_dom"/>
</dbReference>
<dbReference type="Proteomes" id="UP000557307">
    <property type="component" value="Unassembled WGS sequence"/>
</dbReference>
<feature type="transmembrane region" description="Helical" evidence="6">
    <location>
        <begin position="284"/>
        <end position="302"/>
    </location>
</feature>
<name>A0A840TM87_9BACT</name>
<evidence type="ECO:0000313" key="8">
    <source>
        <dbReference type="EMBL" id="MBB5284045.1"/>
    </source>
</evidence>
<keyword evidence="2" id="KW-0813">Transport</keyword>
<evidence type="ECO:0000259" key="7">
    <source>
        <dbReference type="PROSITE" id="PS50850"/>
    </source>
</evidence>
<dbReference type="AlphaFoldDB" id="A0A840TM87"/>
<dbReference type="PANTHER" id="PTHR23505">
    <property type="entry name" value="SPINSTER"/>
    <property type="match status" value="1"/>
</dbReference>
<sequence>MKDTWYKWELLFWLWLAFFFNQADRQIFNVVLPLIKADLQLTDAQLGLVASLFVLVIGLCIPVAGVVGDRFNRKTILCVSLLVWSAATFVTGISTLLWHLIFLRSIAVGGGEAFYAPAANALLGDHHTKSRAVALSIHQTALYAGVVLSGWLGAWLGERYGWKTTFYVFGGVGVGLAGLLMLRLRSAPARATGTLEVPDWRAGIRAFAAEPRAWLLTAAFAGMVLVNVGYLTWMPTFLHEQFRLSLTQAGFHSMFYHHLFAFFGVLLGGLGSDRLARRSARGRLVLQACALLLGVPFIWYMGQSTSLTGTYVALAAFGFCRGVYDANIYATLFDVVAPAYRATSSGLMAMAAFLVGSLSPYLLGVMKPTWGLSGGLSSLSVAYLVAGICVAITWFISSSKKATTFV</sequence>
<gene>
    <name evidence="8" type="ORF">HNQ92_002188</name>
</gene>
<feature type="transmembrane region" description="Helical" evidence="6">
    <location>
        <begin position="135"/>
        <end position="154"/>
    </location>
</feature>
<comment type="caution">
    <text evidence="8">The sequence shown here is derived from an EMBL/GenBank/DDBJ whole genome shotgun (WGS) entry which is preliminary data.</text>
</comment>
<dbReference type="RefSeq" id="WP_184174018.1">
    <property type="nucleotide sequence ID" value="NZ_JACHGF010000003.1"/>
</dbReference>
<evidence type="ECO:0000256" key="5">
    <source>
        <dbReference type="ARBA" id="ARBA00023136"/>
    </source>
</evidence>
<accession>A0A840TM87</accession>
<feature type="transmembrane region" description="Helical" evidence="6">
    <location>
        <begin position="213"/>
        <end position="234"/>
    </location>
</feature>
<keyword evidence="9" id="KW-1185">Reference proteome</keyword>
<dbReference type="InterPro" id="IPR036259">
    <property type="entry name" value="MFS_trans_sf"/>
</dbReference>
<evidence type="ECO:0000256" key="1">
    <source>
        <dbReference type="ARBA" id="ARBA00004141"/>
    </source>
</evidence>